<dbReference type="RefSeq" id="WP_204445065.1">
    <property type="nucleotide sequence ID" value="NZ_JACJKY010000005.1"/>
</dbReference>
<evidence type="ECO:0000259" key="1">
    <source>
        <dbReference type="Pfam" id="PF08000"/>
    </source>
</evidence>
<dbReference type="InterPro" id="IPR037063">
    <property type="entry name" value="PHb_sf"/>
</dbReference>
<dbReference type="PANTHER" id="PTHR35796">
    <property type="entry name" value="HYPOTHETICAL CYTOSOLIC PROTEIN"/>
    <property type="match status" value="1"/>
</dbReference>
<dbReference type="Gene3D" id="2.30.29.50">
    <property type="entry name" value="Bacterial Pleckstrin homology domain"/>
    <property type="match status" value="1"/>
</dbReference>
<protein>
    <submittedName>
        <fullName evidence="2">PH domain-containing protein</fullName>
    </submittedName>
</protein>
<evidence type="ECO:0000313" key="3">
    <source>
        <dbReference type="Proteomes" id="UP000774750"/>
    </source>
</evidence>
<comment type="caution">
    <text evidence="2">The sequence shown here is derived from an EMBL/GenBank/DDBJ whole genome shotgun (WGS) entry which is preliminary data.</text>
</comment>
<dbReference type="PANTHER" id="PTHR35796:SF3">
    <property type="entry name" value="BHLH DOMAIN-CONTAINING PROTEIN"/>
    <property type="match status" value="1"/>
</dbReference>
<dbReference type="CDD" id="cd13225">
    <property type="entry name" value="PH-like_bacteria"/>
    <property type="match status" value="1"/>
</dbReference>
<sequence length="124" mass="14120">MIDFENPQFIRLKQTDNDTYEKLLLPLLIDGEDIVSTYQGTRDGIVFTNKRIIAINIQGITGKKKDITSMPYSKIQTYSVETSGVFDLDAELSLYFSTIGKIRFEFSGSCDMARICRIISNYVL</sequence>
<dbReference type="EMBL" id="JACJKY010000005">
    <property type="protein sequence ID" value="MBM6920339.1"/>
    <property type="molecule type" value="Genomic_DNA"/>
</dbReference>
<dbReference type="SUPFAM" id="SSF50729">
    <property type="entry name" value="PH domain-like"/>
    <property type="match status" value="1"/>
</dbReference>
<gene>
    <name evidence="2" type="ORF">H6A12_04100</name>
</gene>
<dbReference type="AlphaFoldDB" id="A0A938X6A2"/>
<keyword evidence="3" id="KW-1185">Reference proteome</keyword>
<dbReference type="Pfam" id="PF08000">
    <property type="entry name" value="bPH_1"/>
    <property type="match status" value="1"/>
</dbReference>
<proteinExistence type="predicted"/>
<reference evidence="2" key="1">
    <citation type="submission" date="2020-08" db="EMBL/GenBank/DDBJ databases">
        <authorList>
            <person name="Cejkova D."/>
            <person name="Kubasova T."/>
            <person name="Jahodarova E."/>
            <person name="Rychlik I."/>
        </authorList>
    </citation>
    <scope>NUCLEOTIDE SEQUENCE</scope>
    <source>
        <strain evidence="2">An559</strain>
    </source>
</reference>
<dbReference type="InterPro" id="IPR012544">
    <property type="entry name" value="PHb"/>
</dbReference>
<organism evidence="2 3">
    <name type="scientific">Merdimmobilis hominis</name>
    <dbReference type="NCBI Taxonomy" id="2897707"/>
    <lineage>
        <taxon>Bacteria</taxon>
        <taxon>Bacillati</taxon>
        <taxon>Bacillota</taxon>
        <taxon>Clostridia</taxon>
        <taxon>Eubacteriales</taxon>
        <taxon>Oscillospiraceae</taxon>
        <taxon>Merdimmobilis</taxon>
    </lineage>
</organism>
<evidence type="ECO:0000313" key="2">
    <source>
        <dbReference type="EMBL" id="MBM6920339.1"/>
    </source>
</evidence>
<dbReference type="Proteomes" id="UP000774750">
    <property type="component" value="Unassembled WGS sequence"/>
</dbReference>
<accession>A0A938X6A2</accession>
<name>A0A938X6A2_9FIRM</name>
<feature type="domain" description="Bacterial Pleckstrin homology" evidence="1">
    <location>
        <begin position="9"/>
        <end position="123"/>
    </location>
</feature>
<reference evidence="2" key="2">
    <citation type="journal article" date="2021" name="Sci. Rep.">
        <title>The distribution of antibiotic resistance genes in chicken gut microbiota commensals.</title>
        <authorList>
            <person name="Juricova H."/>
            <person name="Matiasovicova J."/>
            <person name="Kubasova T."/>
            <person name="Cejkova D."/>
            <person name="Rychlik I."/>
        </authorList>
    </citation>
    <scope>NUCLEOTIDE SEQUENCE</scope>
    <source>
        <strain evidence="2">An559</strain>
    </source>
</reference>